<dbReference type="InterPro" id="IPR029052">
    <property type="entry name" value="Metallo-depent_PP-like"/>
</dbReference>
<dbReference type="CDD" id="cd07389">
    <property type="entry name" value="MPP_PhoD"/>
    <property type="match status" value="1"/>
</dbReference>
<dbReference type="PANTHER" id="PTHR43606:SF2">
    <property type="entry name" value="ALKALINE PHOSPHATASE FAMILY PROTEIN (AFU_ORTHOLOGUE AFUA_5G03860)"/>
    <property type="match status" value="1"/>
</dbReference>
<dbReference type="Pfam" id="PF16655">
    <property type="entry name" value="PhoD_N"/>
    <property type="match status" value="1"/>
</dbReference>
<sequence length="564" mass="62059">MESPMIPTEPPATESTAKGSHATAVINRRTLLKSGVLATALAGSPVLAQSGERGFTHGVASGEPGADRVLLWTRFVADSPAKLTYELSDTADFARIVTGGEASATPDRDWCCKAKVNGLEPDSWYYYRFVSPDGSISPVGRTRTLPLGPTERWRMAVFSCSNIGFGWFNAYAHAAAEDAFDMIVHTGDYFYEYGRGTYPSVEQALADRRLDPTNEIVTLADYRARHGLYRRDPDLRRLTQLYPMIAVIDDHESANDSWRGGAENHQPETEGDWSVRKRAAMRAYREWMPVDDEVDYARYDIGDLATLFRLETRLTGRDEQFSIGKVISGKTSPDEMMAALSRFHDGEYLDPSRNMMGEAQSAWLSEGLGQSKRDGTTWQVLVQQVLTGSVSTPTGLADSLGDDVPDYVRQRVRAGALAAKAGLPLNMDAWDGYPAARARLFESALAADADLIVLAGDTHNAWAFDLDHDGDRVGVEFGGQSVTSPGFESYLPQIPADRLASALVEANPQLRWAQSSRRGYMAVELTPTRATSEYRFLSGIRSRSTALAATHRESVRNGERTLET</sequence>
<organism evidence="4 5">
    <name type="scientific">Alteriqipengyuania halimionae</name>
    <dbReference type="NCBI Taxonomy" id="1926630"/>
    <lineage>
        <taxon>Bacteria</taxon>
        <taxon>Pseudomonadati</taxon>
        <taxon>Pseudomonadota</taxon>
        <taxon>Alphaproteobacteria</taxon>
        <taxon>Sphingomonadales</taxon>
        <taxon>Erythrobacteraceae</taxon>
        <taxon>Alteriqipengyuania</taxon>
    </lineage>
</organism>
<dbReference type="Proteomes" id="UP000429229">
    <property type="component" value="Unassembled WGS sequence"/>
</dbReference>
<dbReference type="AlphaFoldDB" id="A0A6I4U3Z7"/>
<evidence type="ECO:0000313" key="4">
    <source>
        <dbReference type="EMBL" id="MXP10668.1"/>
    </source>
</evidence>
<evidence type="ECO:0000259" key="3">
    <source>
        <dbReference type="Pfam" id="PF16655"/>
    </source>
</evidence>
<dbReference type="OrthoDB" id="327733at2"/>
<accession>A0A6I4U3Z7</accession>
<dbReference type="EMBL" id="WTYR01000001">
    <property type="protein sequence ID" value="MXP10668.1"/>
    <property type="molecule type" value="Genomic_DNA"/>
</dbReference>
<feature type="domain" description="Phospholipase D N-terminal" evidence="3">
    <location>
        <begin position="57"/>
        <end position="144"/>
    </location>
</feature>
<keyword evidence="5" id="KW-1185">Reference proteome</keyword>
<dbReference type="PANTHER" id="PTHR43606">
    <property type="entry name" value="PHOSPHATASE, PUTATIVE (AFU_ORTHOLOGUE AFUA_6G08710)-RELATED"/>
    <property type="match status" value="1"/>
</dbReference>
<dbReference type="SUPFAM" id="SSF56300">
    <property type="entry name" value="Metallo-dependent phosphatases"/>
    <property type="match status" value="1"/>
</dbReference>
<dbReference type="InterPro" id="IPR032093">
    <property type="entry name" value="PhoD_N"/>
</dbReference>
<gene>
    <name evidence="4" type="ORF">GRI68_10815</name>
</gene>
<evidence type="ECO:0000313" key="5">
    <source>
        <dbReference type="Proteomes" id="UP000429229"/>
    </source>
</evidence>
<feature type="domain" description="PhoD-like phosphatase metallophosphatase" evidence="2">
    <location>
        <begin position="155"/>
        <end position="533"/>
    </location>
</feature>
<evidence type="ECO:0000256" key="1">
    <source>
        <dbReference type="SAM" id="MobiDB-lite"/>
    </source>
</evidence>
<comment type="caution">
    <text evidence="4">The sequence shown here is derived from an EMBL/GenBank/DDBJ whole genome shotgun (WGS) entry which is preliminary data.</text>
</comment>
<feature type="region of interest" description="Disordered" evidence="1">
    <location>
        <begin position="1"/>
        <end position="21"/>
    </location>
</feature>
<dbReference type="InterPro" id="IPR018946">
    <property type="entry name" value="PhoD-like_MPP"/>
</dbReference>
<protein>
    <submittedName>
        <fullName evidence="4">Alkaline phosphatase</fullName>
    </submittedName>
</protein>
<dbReference type="Pfam" id="PF09423">
    <property type="entry name" value="PhoD"/>
    <property type="match status" value="1"/>
</dbReference>
<reference evidence="4 5" key="1">
    <citation type="submission" date="2019-12" db="EMBL/GenBank/DDBJ databases">
        <title>Genomic-based taxomic classification of the family Erythrobacteraceae.</title>
        <authorList>
            <person name="Xu L."/>
        </authorList>
    </citation>
    <scope>NUCLEOTIDE SEQUENCE [LARGE SCALE GENOMIC DNA]</scope>
    <source>
        <strain evidence="4 5">LMG 29519</strain>
    </source>
</reference>
<dbReference type="InterPro" id="IPR038607">
    <property type="entry name" value="PhoD-like_sf"/>
</dbReference>
<dbReference type="Gene3D" id="3.60.21.70">
    <property type="entry name" value="PhoD-like phosphatase"/>
    <property type="match status" value="1"/>
</dbReference>
<proteinExistence type="predicted"/>
<name>A0A6I4U3Z7_9SPHN</name>
<dbReference type="Gene3D" id="2.60.40.380">
    <property type="entry name" value="Purple acid phosphatase-like, N-terminal"/>
    <property type="match status" value="1"/>
</dbReference>
<evidence type="ECO:0000259" key="2">
    <source>
        <dbReference type="Pfam" id="PF09423"/>
    </source>
</evidence>
<dbReference type="InterPro" id="IPR052900">
    <property type="entry name" value="Phospholipid_Metab_Enz"/>
</dbReference>